<name>A0A7K0E1A8_9NOCA</name>
<dbReference type="InterPro" id="IPR051678">
    <property type="entry name" value="AGP_Transferase"/>
</dbReference>
<comment type="caution">
    <text evidence="2">The sequence shown here is derived from an EMBL/GenBank/DDBJ whole genome shotgun (WGS) entry which is preliminary data.</text>
</comment>
<dbReference type="InterPro" id="IPR011009">
    <property type="entry name" value="Kinase-like_dom_sf"/>
</dbReference>
<sequence length="369" mass="39555">MTRGFEAGTEPVPDSSTGRVDVDRLTGWLDANGVGSGPITGLVPLAGGTQNLLLRFTRAGRDYVLRMPPEHKRANSDSTMVREATVLAGLAGSDVPHPRFVALCEDLDLFGCCFFVMEAVDGYSAMSELPQVFREDPALQRRMGMSLVDVLAALGRVDPVAAGVAHLGNADGWLERQVSRWQRQLDSYAEFERWPGPETLGDVAGLGRWLQARVPRSWRPGVIHGDFHLGNILFSRTAPEVAAILDWELATIGDPLLDLGHLLATWPGPGGPGRTPPAAPMPGLPDRAAIIERYAAGSDRDLGAEFVLIDWYQALACYRLAILLEGSHARASAGRAPAEIGAQLHRAAVTLVEQGLGLARGATGLPHSE</sequence>
<dbReference type="InterPro" id="IPR002575">
    <property type="entry name" value="Aminoglycoside_PTrfase"/>
</dbReference>
<proteinExistence type="predicted"/>
<evidence type="ECO:0000259" key="1">
    <source>
        <dbReference type="Pfam" id="PF01636"/>
    </source>
</evidence>
<dbReference type="OrthoDB" id="3806873at2"/>
<dbReference type="Proteomes" id="UP000431401">
    <property type="component" value="Unassembled WGS sequence"/>
</dbReference>
<dbReference type="Gene3D" id="3.30.200.20">
    <property type="entry name" value="Phosphorylase Kinase, domain 1"/>
    <property type="match status" value="1"/>
</dbReference>
<organism evidence="2 3">
    <name type="scientific">Nocardia aurantia</name>
    <dbReference type="NCBI Taxonomy" id="2585199"/>
    <lineage>
        <taxon>Bacteria</taxon>
        <taxon>Bacillati</taxon>
        <taxon>Actinomycetota</taxon>
        <taxon>Actinomycetes</taxon>
        <taxon>Mycobacteriales</taxon>
        <taxon>Nocardiaceae</taxon>
        <taxon>Nocardia</taxon>
    </lineage>
</organism>
<dbReference type="SUPFAM" id="SSF56112">
    <property type="entry name" value="Protein kinase-like (PK-like)"/>
    <property type="match status" value="1"/>
</dbReference>
<dbReference type="Gene3D" id="3.90.1200.10">
    <property type="match status" value="1"/>
</dbReference>
<gene>
    <name evidence="2" type="ORF">NRB56_74600</name>
</gene>
<protein>
    <recommendedName>
        <fullName evidence="1">Aminoglycoside phosphotransferase domain-containing protein</fullName>
    </recommendedName>
</protein>
<accession>A0A7K0E1A8</accession>
<evidence type="ECO:0000313" key="2">
    <source>
        <dbReference type="EMBL" id="MQY31849.1"/>
    </source>
</evidence>
<dbReference type="Pfam" id="PF01636">
    <property type="entry name" value="APH"/>
    <property type="match status" value="1"/>
</dbReference>
<dbReference type="PANTHER" id="PTHR21310:SF40">
    <property type="entry name" value="AMINOGLYCOSIDE PHOSPHOTRANSFERASE DOMAIN-CONTAINING PROTEIN-RELATED"/>
    <property type="match status" value="1"/>
</dbReference>
<dbReference type="PANTHER" id="PTHR21310">
    <property type="entry name" value="AMINOGLYCOSIDE PHOSPHOTRANSFERASE-RELATED-RELATED"/>
    <property type="match status" value="1"/>
</dbReference>
<reference evidence="2 3" key="1">
    <citation type="submission" date="2019-10" db="EMBL/GenBank/DDBJ databases">
        <title>Nocardia macrotermitis sp. nov. and Nocardia aurantia sp. nov., isolated from the gut of fungus growing-termite Macrotermes natalensis.</title>
        <authorList>
            <person name="Benndorf R."/>
            <person name="Schwitalla J."/>
            <person name="Martin K."/>
            <person name="De Beer W."/>
            <person name="Kaster A.-K."/>
            <person name="Vollmers J."/>
            <person name="Poulsen M."/>
            <person name="Beemelmanns C."/>
        </authorList>
    </citation>
    <scope>NUCLEOTIDE SEQUENCE [LARGE SCALE GENOMIC DNA]</scope>
    <source>
        <strain evidence="2 3">RB56</strain>
    </source>
</reference>
<evidence type="ECO:0000313" key="3">
    <source>
        <dbReference type="Proteomes" id="UP000431401"/>
    </source>
</evidence>
<dbReference type="AlphaFoldDB" id="A0A7K0E1A8"/>
<dbReference type="EMBL" id="WEGI01000024">
    <property type="protein sequence ID" value="MQY31849.1"/>
    <property type="molecule type" value="Genomic_DNA"/>
</dbReference>
<dbReference type="RefSeq" id="WP_153349060.1">
    <property type="nucleotide sequence ID" value="NZ_WEGI01000024.1"/>
</dbReference>
<feature type="domain" description="Aminoglycoside phosphotransferase" evidence="1">
    <location>
        <begin position="43"/>
        <end position="272"/>
    </location>
</feature>
<keyword evidence="3" id="KW-1185">Reference proteome</keyword>
<dbReference type="CDD" id="cd05154">
    <property type="entry name" value="ACAD10_11_N-like"/>
    <property type="match status" value="1"/>
</dbReference>
<dbReference type="InterPro" id="IPR041726">
    <property type="entry name" value="ACAD10_11_N"/>
</dbReference>